<organism evidence="2 3">
    <name type="scientific">Caligus rogercresseyi</name>
    <name type="common">Sea louse</name>
    <dbReference type="NCBI Taxonomy" id="217165"/>
    <lineage>
        <taxon>Eukaryota</taxon>
        <taxon>Metazoa</taxon>
        <taxon>Ecdysozoa</taxon>
        <taxon>Arthropoda</taxon>
        <taxon>Crustacea</taxon>
        <taxon>Multicrustacea</taxon>
        <taxon>Hexanauplia</taxon>
        <taxon>Copepoda</taxon>
        <taxon>Siphonostomatoida</taxon>
        <taxon>Caligidae</taxon>
        <taxon>Caligus</taxon>
    </lineage>
</organism>
<keyword evidence="3" id="KW-1185">Reference proteome</keyword>
<feature type="compositionally biased region" description="Gly residues" evidence="1">
    <location>
        <begin position="44"/>
        <end position="55"/>
    </location>
</feature>
<dbReference type="AlphaFoldDB" id="A0A7T8KDH5"/>
<feature type="non-terminal residue" evidence="2">
    <location>
        <position position="71"/>
    </location>
</feature>
<feature type="compositionally biased region" description="Acidic residues" evidence="1">
    <location>
        <begin position="20"/>
        <end position="33"/>
    </location>
</feature>
<evidence type="ECO:0000256" key="1">
    <source>
        <dbReference type="SAM" id="MobiDB-lite"/>
    </source>
</evidence>
<accession>A0A7T8KDH5</accession>
<feature type="compositionally biased region" description="Polar residues" evidence="1">
    <location>
        <begin position="62"/>
        <end position="71"/>
    </location>
</feature>
<dbReference type="Proteomes" id="UP000595437">
    <property type="component" value="Chromosome 4"/>
</dbReference>
<evidence type="ECO:0000313" key="2">
    <source>
        <dbReference type="EMBL" id="QQP53907.1"/>
    </source>
</evidence>
<evidence type="ECO:0000313" key="3">
    <source>
        <dbReference type="Proteomes" id="UP000595437"/>
    </source>
</evidence>
<protein>
    <submittedName>
        <fullName evidence="2">Uncharacterized protein</fullName>
    </submittedName>
</protein>
<sequence>MGVHHVQGSKVVQMMLSSDEGPESGEESEDEDLITSYLGQETPVGGGNGAGGSGGAHLALPHQQQSHNRIL</sequence>
<name>A0A7T8KDH5_CALRO</name>
<dbReference type="EMBL" id="CP045893">
    <property type="protein sequence ID" value="QQP53907.1"/>
    <property type="molecule type" value="Genomic_DNA"/>
</dbReference>
<feature type="region of interest" description="Disordered" evidence="1">
    <location>
        <begin position="1"/>
        <end position="71"/>
    </location>
</feature>
<reference evidence="3" key="1">
    <citation type="submission" date="2021-01" db="EMBL/GenBank/DDBJ databases">
        <title>Caligus Genome Assembly.</title>
        <authorList>
            <person name="Gallardo-Escarate C."/>
        </authorList>
    </citation>
    <scope>NUCLEOTIDE SEQUENCE [LARGE SCALE GENOMIC DNA]</scope>
</reference>
<gene>
    <name evidence="2" type="ORF">FKW44_006549</name>
</gene>
<proteinExistence type="predicted"/>